<dbReference type="EMBL" id="MK778457">
    <property type="protein sequence ID" value="QCW18487.1"/>
    <property type="molecule type" value="Genomic_DNA"/>
</dbReference>
<name>A0A4Y5NU91_9CAUD</name>
<keyword evidence="2" id="KW-1185">Reference proteome</keyword>
<gene>
    <name evidence="1" type="ORF">vBEcoSW011D_40</name>
</gene>
<evidence type="ECO:0000313" key="2">
    <source>
        <dbReference type="Proteomes" id="UP000306677"/>
    </source>
</evidence>
<dbReference type="Proteomes" id="UP000306677">
    <property type="component" value="Segment"/>
</dbReference>
<sequence length="68" mass="8291">MKLRCIKAENDNLNVWRFTEGKEYRLRGRWENDPHIIDDNGLELWLFRYDHVIRGAGIDNYHFEEIAK</sequence>
<accession>A0A4Y5NU91</accession>
<reference evidence="1 2" key="1">
    <citation type="submission" date="2019-04" db="EMBL/GenBank/DDBJ databases">
        <authorList>
            <person name="Wang X."/>
        </authorList>
    </citation>
    <scope>NUCLEOTIDE SEQUENCE [LARGE SCALE GENOMIC DNA]</scope>
</reference>
<organism evidence="1 2">
    <name type="scientific">Escherichia phage vB_EcoS_W011D</name>
    <dbReference type="NCBI Taxonomy" id="2575323"/>
    <lineage>
        <taxon>Viruses</taxon>
        <taxon>Duplodnaviria</taxon>
        <taxon>Heunggongvirae</taxon>
        <taxon>Uroviricota</taxon>
        <taxon>Caudoviricetes</taxon>
        <taxon>Drexlerviridae</taxon>
        <taxon>Tempevirinae</taxon>
        <taxon>Changchunvirus</taxon>
        <taxon>Changchunvirus W011D</taxon>
    </lineage>
</organism>
<evidence type="ECO:0000313" key="1">
    <source>
        <dbReference type="EMBL" id="QCW18487.1"/>
    </source>
</evidence>
<protein>
    <submittedName>
        <fullName evidence="1">Uncharacterized protein</fullName>
    </submittedName>
</protein>
<proteinExistence type="predicted"/>